<dbReference type="GO" id="GO:0000155">
    <property type="term" value="F:phosphorelay sensor kinase activity"/>
    <property type="evidence" value="ECO:0007669"/>
    <property type="project" value="InterPro"/>
</dbReference>
<dbReference type="SMART" id="SM00388">
    <property type="entry name" value="HisKA"/>
    <property type="match status" value="1"/>
</dbReference>
<organism evidence="11 12">
    <name type="scientific">Aeromicrobium erythreum</name>
    <dbReference type="NCBI Taxonomy" id="2041"/>
    <lineage>
        <taxon>Bacteria</taxon>
        <taxon>Bacillati</taxon>
        <taxon>Actinomycetota</taxon>
        <taxon>Actinomycetes</taxon>
        <taxon>Propionibacteriales</taxon>
        <taxon>Nocardioidaceae</taxon>
        <taxon>Aeromicrobium</taxon>
    </lineage>
</organism>
<proteinExistence type="predicted"/>
<evidence type="ECO:0000256" key="2">
    <source>
        <dbReference type="ARBA" id="ARBA00004236"/>
    </source>
</evidence>
<evidence type="ECO:0000256" key="8">
    <source>
        <dbReference type="SAM" id="MobiDB-lite"/>
    </source>
</evidence>
<evidence type="ECO:0000256" key="7">
    <source>
        <dbReference type="ARBA" id="ARBA00023012"/>
    </source>
</evidence>
<evidence type="ECO:0000313" key="11">
    <source>
        <dbReference type="EMBL" id="ALX04068.1"/>
    </source>
</evidence>
<dbReference type="SMART" id="SM00387">
    <property type="entry name" value="HATPase_c"/>
    <property type="match status" value="1"/>
</dbReference>
<evidence type="ECO:0000313" key="12">
    <source>
        <dbReference type="Proteomes" id="UP000067689"/>
    </source>
</evidence>
<dbReference type="PROSITE" id="PS50109">
    <property type="entry name" value="HIS_KIN"/>
    <property type="match status" value="1"/>
</dbReference>
<feature type="transmembrane region" description="Helical" evidence="9">
    <location>
        <begin position="33"/>
        <end position="53"/>
    </location>
</feature>
<dbReference type="Gene3D" id="1.10.287.130">
    <property type="match status" value="1"/>
</dbReference>
<dbReference type="STRING" id="2041.AERYTH_04820"/>
<comment type="catalytic activity">
    <reaction evidence="1">
        <text>ATP + protein L-histidine = ADP + protein N-phospho-L-histidine.</text>
        <dbReference type="EC" id="2.7.13.3"/>
    </reaction>
</comment>
<dbReference type="InterPro" id="IPR036890">
    <property type="entry name" value="HATPase_C_sf"/>
</dbReference>
<gene>
    <name evidence="11" type="ORF">AERYTH_04820</name>
</gene>
<dbReference type="InterPro" id="IPR003661">
    <property type="entry name" value="HisK_dim/P_dom"/>
</dbReference>
<dbReference type="KEGG" id="aer:AERYTH_04820"/>
<accession>A0A0U4B886</accession>
<dbReference type="PANTHER" id="PTHR43047">
    <property type="entry name" value="TWO-COMPONENT HISTIDINE PROTEIN KINASE"/>
    <property type="match status" value="1"/>
</dbReference>
<evidence type="ECO:0000256" key="1">
    <source>
        <dbReference type="ARBA" id="ARBA00000085"/>
    </source>
</evidence>
<dbReference type="InterPro" id="IPR004358">
    <property type="entry name" value="Sig_transdc_His_kin-like_C"/>
</dbReference>
<keyword evidence="9" id="KW-1133">Transmembrane helix</keyword>
<comment type="subcellular location">
    <subcellularLocation>
        <location evidence="2">Cell membrane</location>
    </subcellularLocation>
</comment>
<keyword evidence="5" id="KW-0808">Transferase</keyword>
<keyword evidence="7" id="KW-0902">Two-component regulatory system</keyword>
<dbReference type="PATRIC" id="fig|2041.4.peg.1001"/>
<dbReference type="Proteomes" id="UP000067689">
    <property type="component" value="Chromosome"/>
</dbReference>
<keyword evidence="9" id="KW-0472">Membrane</keyword>
<feature type="domain" description="Histidine kinase" evidence="10">
    <location>
        <begin position="347"/>
        <end position="586"/>
    </location>
</feature>
<keyword evidence="12" id="KW-1185">Reference proteome</keyword>
<dbReference type="CDD" id="cd00075">
    <property type="entry name" value="HATPase"/>
    <property type="match status" value="1"/>
</dbReference>
<feature type="transmembrane region" description="Helical" evidence="9">
    <location>
        <begin position="140"/>
        <end position="158"/>
    </location>
</feature>
<dbReference type="SUPFAM" id="SSF47384">
    <property type="entry name" value="Homodimeric domain of signal transducing histidine kinase"/>
    <property type="match status" value="1"/>
</dbReference>
<feature type="region of interest" description="Disordered" evidence="8">
    <location>
        <begin position="1"/>
        <end position="23"/>
    </location>
</feature>
<sequence>MRTPTSPGGPGEIPATPGDGVPRTRSTVVPSEVFAAQFLFLTGLALPVVSALVTSLPVHEGSFTAGVVVAGVTALLTAMLGSLGIDRAGSTVVAATLIAVLDVVVCGLLYYATPGAGFAVLAVLPVAWTSIQLPALSRACVLGTALAAVVVVVTVRDLTGEQSWTTAVTTLLNLALLFALTSWAGSRWTARNRSQRRLLESQTRLVGSALDSARTQERTLAEVLDVVDFAVVTLDADGAVTANRAAEALARRVGAPDATEAVLHAPLYRADGTTPLAASEKPLALVRSGQDVEGLLVRLGPPGPAQVPLSVSIRRVTGPRSDRYVFVARDVSKELADAQARDDAVAAVSHEIKTPLTAALGYLELALAEPDLGDEARELVEVALDNTERMLALSRDFLSARSRTPGVPLQLLMEPCRPSELARSAVEGVRPLATERLITVRLDTRTESTIPADPLRLRQVLDNLLTNAVKYNRYDGTIDVVVQDAHRADEALDLPVEHDIASEGAVAVPGVEIVVRDTGRGMTEDELASLFTRFYRTDRARSSGVQGTGLGLSITQDIVRAHGGSVDITSRLEEGTTVTVWLPAAADESVARDVA</sequence>
<keyword evidence="4" id="KW-0597">Phosphoprotein</keyword>
<evidence type="ECO:0000256" key="9">
    <source>
        <dbReference type="SAM" id="Phobius"/>
    </source>
</evidence>
<dbReference type="EC" id="2.7.13.3" evidence="3"/>
<dbReference type="Pfam" id="PF00512">
    <property type="entry name" value="HisKA"/>
    <property type="match status" value="1"/>
</dbReference>
<evidence type="ECO:0000256" key="3">
    <source>
        <dbReference type="ARBA" id="ARBA00012438"/>
    </source>
</evidence>
<dbReference type="Pfam" id="PF02518">
    <property type="entry name" value="HATPase_c"/>
    <property type="match status" value="1"/>
</dbReference>
<feature type="transmembrane region" description="Helical" evidence="9">
    <location>
        <begin position="65"/>
        <end position="85"/>
    </location>
</feature>
<dbReference type="FunFam" id="3.30.565.10:FF:000006">
    <property type="entry name" value="Sensor histidine kinase WalK"/>
    <property type="match status" value="1"/>
</dbReference>
<dbReference type="GO" id="GO:0005886">
    <property type="term" value="C:plasma membrane"/>
    <property type="evidence" value="ECO:0007669"/>
    <property type="project" value="UniProtKB-SubCell"/>
</dbReference>
<evidence type="ECO:0000256" key="6">
    <source>
        <dbReference type="ARBA" id="ARBA00022777"/>
    </source>
</evidence>
<dbReference type="Gene3D" id="3.30.565.10">
    <property type="entry name" value="Histidine kinase-like ATPase, C-terminal domain"/>
    <property type="match status" value="1"/>
</dbReference>
<dbReference type="EMBL" id="CP011502">
    <property type="protein sequence ID" value="ALX04068.1"/>
    <property type="molecule type" value="Genomic_DNA"/>
</dbReference>
<evidence type="ECO:0000259" key="10">
    <source>
        <dbReference type="PROSITE" id="PS50109"/>
    </source>
</evidence>
<name>A0A0U4B886_9ACTN</name>
<feature type="transmembrane region" description="Helical" evidence="9">
    <location>
        <begin position="92"/>
        <end position="110"/>
    </location>
</feature>
<reference evidence="11 12" key="1">
    <citation type="journal article" date="1991" name="Int. J. Syst. Bacteriol.">
        <title>Description of the erythromycin-producing bacterium Arthrobacter sp. strain NRRL B-3381 as Aeromicrobium erythreum gen. nov., sp. nov.</title>
        <authorList>
            <person name="Miller E.S."/>
            <person name="Woese C.R."/>
            <person name="Brenner S."/>
        </authorList>
    </citation>
    <scope>NUCLEOTIDE SEQUENCE [LARGE SCALE GENOMIC DNA]</scope>
    <source>
        <strain evidence="11 12">AR18</strain>
    </source>
</reference>
<dbReference type="PANTHER" id="PTHR43047:SF72">
    <property type="entry name" value="OSMOSENSING HISTIDINE PROTEIN KINASE SLN1"/>
    <property type="match status" value="1"/>
</dbReference>
<keyword evidence="9" id="KW-0812">Transmembrane</keyword>
<dbReference type="CDD" id="cd00082">
    <property type="entry name" value="HisKA"/>
    <property type="match status" value="1"/>
</dbReference>
<evidence type="ECO:0000256" key="4">
    <source>
        <dbReference type="ARBA" id="ARBA00022553"/>
    </source>
</evidence>
<dbReference type="OrthoDB" id="3272969at2"/>
<dbReference type="GO" id="GO:0009927">
    <property type="term" value="F:histidine phosphotransfer kinase activity"/>
    <property type="evidence" value="ECO:0007669"/>
    <property type="project" value="TreeGrafter"/>
</dbReference>
<dbReference type="InterPro" id="IPR003594">
    <property type="entry name" value="HATPase_dom"/>
</dbReference>
<feature type="transmembrane region" description="Helical" evidence="9">
    <location>
        <begin position="164"/>
        <end position="186"/>
    </location>
</feature>
<dbReference type="InterPro" id="IPR036097">
    <property type="entry name" value="HisK_dim/P_sf"/>
</dbReference>
<dbReference type="SUPFAM" id="SSF55874">
    <property type="entry name" value="ATPase domain of HSP90 chaperone/DNA topoisomerase II/histidine kinase"/>
    <property type="match status" value="1"/>
</dbReference>
<dbReference type="RefSeq" id="WP_067855362.1">
    <property type="nucleotide sequence ID" value="NZ_CP011502.1"/>
</dbReference>
<dbReference type="PRINTS" id="PR00344">
    <property type="entry name" value="BCTRLSENSOR"/>
</dbReference>
<protein>
    <recommendedName>
        <fullName evidence="3">histidine kinase</fullName>
        <ecNumber evidence="3">2.7.13.3</ecNumber>
    </recommendedName>
</protein>
<evidence type="ECO:0000256" key="5">
    <source>
        <dbReference type="ARBA" id="ARBA00022679"/>
    </source>
</evidence>
<dbReference type="InterPro" id="IPR005467">
    <property type="entry name" value="His_kinase_dom"/>
</dbReference>
<dbReference type="AlphaFoldDB" id="A0A0U4B886"/>
<keyword evidence="6" id="KW-0418">Kinase</keyword>